<dbReference type="InterPro" id="IPR003961">
    <property type="entry name" value="FN3_dom"/>
</dbReference>
<dbReference type="GO" id="GO:0030246">
    <property type="term" value="F:carbohydrate binding"/>
    <property type="evidence" value="ECO:0007669"/>
    <property type="project" value="InterPro"/>
</dbReference>
<evidence type="ECO:0000313" key="5">
    <source>
        <dbReference type="EMBL" id="PXW89347.1"/>
    </source>
</evidence>
<dbReference type="Pfam" id="PF00149">
    <property type="entry name" value="Metallophos"/>
    <property type="match status" value="1"/>
</dbReference>
<accession>A0A2V3W4W5</accession>
<dbReference type="Gene3D" id="2.60.40.10">
    <property type="entry name" value="Immunoglobulins"/>
    <property type="match status" value="1"/>
</dbReference>
<dbReference type="Pfam" id="PF16656">
    <property type="entry name" value="Pur_ac_phosph_N"/>
    <property type="match status" value="1"/>
</dbReference>
<dbReference type="GO" id="GO:0000272">
    <property type="term" value="P:polysaccharide catabolic process"/>
    <property type="evidence" value="ECO:0007669"/>
    <property type="project" value="InterPro"/>
</dbReference>
<dbReference type="Gene3D" id="2.60.120.430">
    <property type="entry name" value="Galactose-binding lectin"/>
    <property type="match status" value="1"/>
</dbReference>
<keyword evidence="3" id="KW-1133">Transmembrane helix</keyword>
<dbReference type="InterPro" id="IPR013783">
    <property type="entry name" value="Ig-like_fold"/>
</dbReference>
<dbReference type="PROSITE" id="PS50853">
    <property type="entry name" value="FN3"/>
    <property type="match status" value="1"/>
</dbReference>
<dbReference type="InterPro" id="IPR008965">
    <property type="entry name" value="CBM2/CBM3_carb-bd_dom_sf"/>
</dbReference>
<feature type="compositionally biased region" description="Basic and acidic residues" evidence="2">
    <location>
        <begin position="1153"/>
        <end position="1167"/>
    </location>
</feature>
<feature type="domain" description="Fibronectin type-III" evidence="4">
    <location>
        <begin position="696"/>
        <end position="795"/>
    </location>
</feature>
<feature type="region of interest" description="Disordered" evidence="2">
    <location>
        <begin position="42"/>
        <end position="110"/>
    </location>
</feature>
<feature type="compositionally biased region" description="Acidic residues" evidence="2">
    <location>
        <begin position="42"/>
        <end position="68"/>
    </location>
</feature>
<dbReference type="RefSeq" id="WP_110394079.1">
    <property type="nucleotide sequence ID" value="NZ_QJJQ01000002.1"/>
</dbReference>
<dbReference type="InterPro" id="IPR002102">
    <property type="entry name" value="Cohesin_dom"/>
</dbReference>
<dbReference type="InterPro" id="IPR008963">
    <property type="entry name" value="Purple_acid_Pase-like_N"/>
</dbReference>
<feature type="region of interest" description="Disordered" evidence="2">
    <location>
        <begin position="1141"/>
        <end position="1244"/>
    </location>
</feature>
<dbReference type="InterPro" id="IPR015914">
    <property type="entry name" value="PAPs_N"/>
</dbReference>
<evidence type="ECO:0000259" key="4">
    <source>
        <dbReference type="PROSITE" id="PS50853"/>
    </source>
</evidence>
<dbReference type="Pfam" id="PF00963">
    <property type="entry name" value="Cohesin"/>
    <property type="match status" value="1"/>
</dbReference>
<dbReference type="GO" id="GO:0046872">
    <property type="term" value="F:metal ion binding"/>
    <property type="evidence" value="ECO:0007669"/>
    <property type="project" value="InterPro"/>
</dbReference>
<keyword evidence="6" id="KW-1185">Reference proteome</keyword>
<dbReference type="CDD" id="cd08547">
    <property type="entry name" value="Type_II_cohesin"/>
    <property type="match status" value="1"/>
</dbReference>
<dbReference type="GO" id="GO:0003993">
    <property type="term" value="F:acid phosphatase activity"/>
    <property type="evidence" value="ECO:0007669"/>
    <property type="project" value="InterPro"/>
</dbReference>
<evidence type="ECO:0000256" key="1">
    <source>
        <dbReference type="ARBA" id="ARBA00022729"/>
    </source>
</evidence>
<evidence type="ECO:0000256" key="3">
    <source>
        <dbReference type="SAM" id="Phobius"/>
    </source>
</evidence>
<sequence length="1292" mass="144384">MKKKLVLFIMMLLIIFTPILPAISHAELNVNPAELDGQEEMVLEGEGDEQKDEENSEEGTTELREEEQAESKDEKKEIDQVTKQQPPAVKEQIGENADSQLKVPAPENESNLEAEEALEEDTIKEVTKPNIILADFENGLGTWTVSGARYHSVDVSISNQIKRFGSGSLKIDYDFTNQEGTSGVYASLGKPIEIPGEPKKIGMWVYGDGEKHWLRQQLTDANGQNFNIDLTPSYPSGVTWEGWKYVEATIPDTWKAPFTLGNQAIRYMATSEQAKGAGTIYIDHIRAIYEDVQEDVKNPELSAFTPSDEQLVYTNKPEIAVIATDDDSGIDFTKTNMTVDGKTVTPEVKESEGIISYIPEKPLAEGLHTIWIEVFDKAGNHTFTTWTFTVETDGPSIHWSGDTEVYAGSTFDVDLVVKNGLALSGADFIINYDPNLLTIIDSDEATDGVQLAIPNQLKETVIKNEVNTETGEIKLQFKNLKQHQFEKETKIATLSFELGLDASGEFKLALQDGNYYYAEEKNEAVPFFLAPFKGNIAQPLTLEVIGKSVGTPSTFIVTDQYNEPVADATITVLGNQKLIEVIEPTSIYKGGSGIAGEPFEELAVGTIIPVANEPYSGFDFYRIFMPNGEQRYYHVPKEDVKEVDWGALFGKTNAQGEIKTEQLTISRIPIKLQATKDELVSQVESFTISPQLGKKKPENIFLTWTDDPKTTQHISWRTDTHTKNSIVEFKVKADVDTAPKQVHGNSELFTDPTGEMNIHKVQLTQLTPGTTYEYRVGDGSPDGWSDYRTFTTEADNKDAFRFLLFADTQAYDKEGFALFTALHELGLRKFPDTKFAVHAGDIVEEGNKLKQWEDFLEASQGLTDQMAMMMVLGNHDVYGNGANTYKSLFTYPQNGPNGKGNFVYSFDYGNARFIMLNSEFGVQDMNEQLAWIEEELQTADDKWTIVMFHRSPYKSNPKRGQDATVDIFAPLIEEMQVDLVLTGHDHAYMRTHPMQNGKPQVDGDGTLYIIGGSAGPKFYPGSAEDYVDVLYDEQKQLFTSLLVDGNTITIEAYTIDDELVDSFILEKREKTIAEKANLQALINEIMEEKLDEGKYTPDSWTTFTSSLQVAEDVLADHTATKKEINEARLNLHQAYEALQLSEQHDSDEDSSNDGDKDTNDDPSNDKNEDTDDESNDKEDVDSNNDSDNDPLDNIDGKENKEKELPQESPEQDHEQKGNNQAVDKETSKQNAGEQTEKVPATSTDSLKVDKKDNILPSTATNLFNLLLFGFATVLVGITIIVYHRFIKNQNNE</sequence>
<reference evidence="5 6" key="1">
    <citation type="submission" date="2018-05" db="EMBL/GenBank/DDBJ databases">
        <title>Genomic Encyclopedia of Type Strains, Phase IV (KMG-IV): sequencing the most valuable type-strain genomes for metagenomic binning, comparative biology and taxonomic classification.</title>
        <authorList>
            <person name="Goeker M."/>
        </authorList>
    </citation>
    <scope>NUCLEOTIDE SEQUENCE [LARGE SCALE GENOMIC DNA]</scope>
    <source>
        <strain evidence="5 6">DSM 28556</strain>
    </source>
</reference>
<name>A0A2V3W4W5_9BACI</name>
<dbReference type="Gene3D" id="3.60.21.10">
    <property type="match status" value="1"/>
</dbReference>
<dbReference type="EMBL" id="QJJQ01000002">
    <property type="protein sequence ID" value="PXW89347.1"/>
    <property type="molecule type" value="Genomic_DNA"/>
</dbReference>
<keyword evidence="3" id="KW-0472">Membrane</keyword>
<dbReference type="Gene3D" id="2.60.40.380">
    <property type="entry name" value="Purple acid phosphatase-like, N-terminal"/>
    <property type="match status" value="1"/>
</dbReference>
<dbReference type="InterPro" id="IPR008979">
    <property type="entry name" value="Galactose-bd-like_sf"/>
</dbReference>
<proteinExistence type="predicted"/>
<organism evidence="5 6">
    <name type="scientific">Pseudogracilibacillus auburnensis</name>
    <dbReference type="NCBI Taxonomy" id="1494959"/>
    <lineage>
        <taxon>Bacteria</taxon>
        <taxon>Bacillati</taxon>
        <taxon>Bacillota</taxon>
        <taxon>Bacilli</taxon>
        <taxon>Bacillales</taxon>
        <taxon>Bacillaceae</taxon>
        <taxon>Pseudogracilibacillus</taxon>
    </lineage>
</organism>
<evidence type="ECO:0000313" key="6">
    <source>
        <dbReference type="Proteomes" id="UP000247978"/>
    </source>
</evidence>
<dbReference type="PANTHER" id="PTHR45867:SF3">
    <property type="entry name" value="ACID PHOSPHATASE TYPE 7"/>
    <property type="match status" value="1"/>
</dbReference>
<dbReference type="OrthoDB" id="9801679at2"/>
<feature type="compositionally biased region" description="Acidic residues" evidence="2">
    <location>
        <begin position="1168"/>
        <end position="1192"/>
    </location>
</feature>
<dbReference type="Pfam" id="PF19077">
    <property type="entry name" value="Big_13"/>
    <property type="match status" value="1"/>
</dbReference>
<dbReference type="SUPFAM" id="SSF56300">
    <property type="entry name" value="Metallo-dependent phosphatases"/>
    <property type="match status" value="1"/>
</dbReference>
<dbReference type="SUPFAM" id="SSF49785">
    <property type="entry name" value="Galactose-binding domain-like"/>
    <property type="match status" value="1"/>
</dbReference>
<dbReference type="Gene3D" id="2.60.40.680">
    <property type="match status" value="1"/>
</dbReference>
<evidence type="ECO:0000256" key="2">
    <source>
        <dbReference type="SAM" id="MobiDB-lite"/>
    </source>
</evidence>
<feature type="compositionally biased region" description="Basic and acidic residues" evidence="2">
    <location>
        <begin position="1194"/>
        <end position="1227"/>
    </location>
</feature>
<gene>
    <name evidence="5" type="ORF">DFR56_102124</name>
</gene>
<keyword evidence="1" id="KW-0732">Signal</keyword>
<keyword evidence="3" id="KW-0812">Transmembrane</keyword>
<dbReference type="SUPFAM" id="SSF49384">
    <property type="entry name" value="Carbohydrate-binding domain"/>
    <property type="match status" value="1"/>
</dbReference>
<dbReference type="SUPFAM" id="SSF49363">
    <property type="entry name" value="Purple acid phosphatase, N-terminal domain"/>
    <property type="match status" value="1"/>
</dbReference>
<dbReference type="InterPro" id="IPR044016">
    <property type="entry name" value="Big_13"/>
</dbReference>
<feature type="compositionally biased region" description="Basic and acidic residues" evidence="2">
    <location>
        <begin position="69"/>
        <end position="80"/>
    </location>
</feature>
<dbReference type="InterPro" id="IPR004843">
    <property type="entry name" value="Calcineurin-like_PHP"/>
</dbReference>
<dbReference type="Proteomes" id="UP000247978">
    <property type="component" value="Unassembled WGS sequence"/>
</dbReference>
<comment type="caution">
    <text evidence="5">The sequence shown here is derived from an EMBL/GenBank/DDBJ whole genome shotgun (WGS) entry which is preliminary data.</text>
</comment>
<feature type="transmembrane region" description="Helical" evidence="3">
    <location>
        <begin position="1262"/>
        <end position="1282"/>
    </location>
</feature>
<dbReference type="Gene3D" id="1.20.1270.70">
    <property type="entry name" value="Designed single chain three-helix bundle"/>
    <property type="match status" value="1"/>
</dbReference>
<dbReference type="InterPro" id="IPR029052">
    <property type="entry name" value="Metallo-depent_PP-like"/>
</dbReference>
<dbReference type="CDD" id="cd00063">
    <property type="entry name" value="FN3"/>
    <property type="match status" value="1"/>
</dbReference>
<protein>
    <submittedName>
        <fullName evidence="5">3',5'-cyclic AMP phosphodiesterase CpdA</fullName>
    </submittedName>
</protein>
<dbReference type="PANTHER" id="PTHR45867">
    <property type="entry name" value="PURPLE ACID PHOSPHATASE"/>
    <property type="match status" value="1"/>
</dbReference>